<organism evidence="3 4">
    <name type="scientific">Achlya hypogyna</name>
    <name type="common">Oomycete</name>
    <name type="synonym">Protoachlya hypogyna</name>
    <dbReference type="NCBI Taxonomy" id="1202772"/>
    <lineage>
        <taxon>Eukaryota</taxon>
        <taxon>Sar</taxon>
        <taxon>Stramenopiles</taxon>
        <taxon>Oomycota</taxon>
        <taxon>Saprolegniomycetes</taxon>
        <taxon>Saprolegniales</taxon>
        <taxon>Achlyaceae</taxon>
        <taxon>Achlya</taxon>
    </lineage>
</organism>
<dbReference type="InterPro" id="IPR052061">
    <property type="entry name" value="PTE-AB_protein"/>
</dbReference>
<dbReference type="PANTHER" id="PTHR47260">
    <property type="entry name" value="UPF0644 PROTEIN PB2B4.06"/>
    <property type="match status" value="1"/>
</dbReference>
<protein>
    <recommendedName>
        <fullName evidence="2">Thioesterase domain-containing protein</fullName>
    </recommendedName>
</protein>
<gene>
    <name evidence="3" type="ORF">ACHHYP_08661</name>
</gene>
<feature type="region of interest" description="Disordered" evidence="1">
    <location>
        <begin position="1"/>
        <end position="28"/>
    </location>
</feature>
<dbReference type="InterPro" id="IPR029069">
    <property type="entry name" value="HotDog_dom_sf"/>
</dbReference>
<comment type="caution">
    <text evidence="3">The sequence shown here is derived from an EMBL/GenBank/DDBJ whole genome shotgun (WGS) entry which is preliminary data.</text>
</comment>
<dbReference type="Gene3D" id="3.10.129.10">
    <property type="entry name" value="Hotdog Thioesterase"/>
    <property type="match status" value="2"/>
</dbReference>
<evidence type="ECO:0000256" key="1">
    <source>
        <dbReference type="SAM" id="MobiDB-lite"/>
    </source>
</evidence>
<feature type="domain" description="Thioesterase" evidence="2">
    <location>
        <begin position="230"/>
        <end position="300"/>
    </location>
</feature>
<name>A0A1V9ZKD0_ACHHY</name>
<dbReference type="CDD" id="cd03443">
    <property type="entry name" value="PaaI_thioesterase"/>
    <property type="match status" value="2"/>
</dbReference>
<dbReference type="Pfam" id="PF03061">
    <property type="entry name" value="4HBT"/>
    <property type="match status" value="2"/>
</dbReference>
<keyword evidence="4" id="KW-1185">Reference proteome</keyword>
<accession>A0A1V9ZKD0</accession>
<feature type="domain" description="Thioesterase" evidence="2">
    <location>
        <begin position="101"/>
        <end position="174"/>
    </location>
</feature>
<dbReference type="InterPro" id="IPR006683">
    <property type="entry name" value="Thioestr_dom"/>
</dbReference>
<dbReference type="STRING" id="1202772.A0A1V9ZKD0"/>
<reference evidence="3 4" key="1">
    <citation type="journal article" date="2014" name="Genome Biol. Evol.">
        <title>The secreted proteins of Achlya hypogyna and Thraustotheca clavata identify the ancestral oomycete secretome and reveal gene acquisitions by horizontal gene transfer.</title>
        <authorList>
            <person name="Misner I."/>
            <person name="Blouin N."/>
            <person name="Leonard G."/>
            <person name="Richards T.A."/>
            <person name="Lane C.E."/>
        </authorList>
    </citation>
    <scope>NUCLEOTIDE SEQUENCE [LARGE SCALE GENOMIC DNA]</scope>
    <source>
        <strain evidence="3 4">ATCC 48635</strain>
    </source>
</reference>
<dbReference type="PANTHER" id="PTHR47260:SF1">
    <property type="entry name" value="UPF0644 PROTEIN PB2B4.06"/>
    <property type="match status" value="1"/>
</dbReference>
<dbReference type="SUPFAM" id="SSF54637">
    <property type="entry name" value="Thioesterase/thiol ester dehydrase-isomerase"/>
    <property type="match status" value="2"/>
</dbReference>
<dbReference type="Proteomes" id="UP000243579">
    <property type="component" value="Unassembled WGS sequence"/>
</dbReference>
<sequence length="316" mass="34993">MADTAAATSPIAKRQRGSDEAASPKPEMPSKYVAITEDAHFQDISTDVLVESNVFDVTKHYIHSLADIHGKYEEFMVYGDAAKTQTVSLVHFGEKLCGHTGIVHGGCISTVCDELFGWTMYWITGQVGFTAYLNVNFRKPLPTQTSGIIYTELDRREGRKVFMKSRVEDNDGTLDKAFGDDSLFNVEKHFIHSLRNIGGKYESFVVFGHVDKKSTTSFVHFGNSLCGHEGIVHGGCISTICDELFGWTMVMDKAGFTANLNVNFRKPLPAQTLAIVVTELERIEGRKVYLKSTVKDAAGNVYTEATSLFIMPKPPQ</sequence>
<dbReference type="OrthoDB" id="506431at2759"/>
<evidence type="ECO:0000313" key="3">
    <source>
        <dbReference type="EMBL" id="OQR98436.1"/>
    </source>
</evidence>
<evidence type="ECO:0000259" key="2">
    <source>
        <dbReference type="Pfam" id="PF03061"/>
    </source>
</evidence>
<dbReference type="AlphaFoldDB" id="A0A1V9ZKD0"/>
<evidence type="ECO:0000313" key="4">
    <source>
        <dbReference type="Proteomes" id="UP000243579"/>
    </source>
</evidence>
<proteinExistence type="predicted"/>
<dbReference type="EMBL" id="JNBR01000084">
    <property type="protein sequence ID" value="OQR98436.1"/>
    <property type="molecule type" value="Genomic_DNA"/>
</dbReference>